<dbReference type="RefSeq" id="WP_281903633.1">
    <property type="nucleotide sequence ID" value="NZ_BSDI01000055.1"/>
</dbReference>
<dbReference type="Proteomes" id="UP001144280">
    <property type="component" value="Unassembled WGS sequence"/>
</dbReference>
<protein>
    <submittedName>
        <fullName evidence="1">Uncharacterized protein</fullName>
    </submittedName>
</protein>
<gene>
    <name evidence="1" type="ORF">Pa4123_74240</name>
</gene>
<dbReference type="EMBL" id="BSDI01000055">
    <property type="protein sequence ID" value="GLI02146.1"/>
    <property type="molecule type" value="Genomic_DNA"/>
</dbReference>
<evidence type="ECO:0000313" key="1">
    <source>
        <dbReference type="EMBL" id="GLI02146.1"/>
    </source>
</evidence>
<organism evidence="1 2">
    <name type="scientific">Phytohabitans aurantiacus</name>
    <dbReference type="NCBI Taxonomy" id="3016789"/>
    <lineage>
        <taxon>Bacteria</taxon>
        <taxon>Bacillati</taxon>
        <taxon>Actinomycetota</taxon>
        <taxon>Actinomycetes</taxon>
        <taxon>Micromonosporales</taxon>
        <taxon>Micromonosporaceae</taxon>
    </lineage>
</organism>
<keyword evidence="2" id="KW-1185">Reference proteome</keyword>
<proteinExistence type="predicted"/>
<name>A0ABQ5R5W2_9ACTN</name>
<comment type="caution">
    <text evidence="1">The sequence shown here is derived from an EMBL/GenBank/DDBJ whole genome shotgun (WGS) entry which is preliminary data.</text>
</comment>
<reference evidence="1" key="1">
    <citation type="submission" date="2022-12" db="EMBL/GenBank/DDBJ databases">
        <title>New Phytohabitans aurantiacus sp. RD004123 nov., an actinomycete isolated from soil.</title>
        <authorList>
            <person name="Triningsih D.W."/>
            <person name="Harunari E."/>
            <person name="Igarashi Y."/>
        </authorList>
    </citation>
    <scope>NUCLEOTIDE SEQUENCE</scope>
    <source>
        <strain evidence="1">RD004123</strain>
    </source>
</reference>
<sequence length="315" mass="33875">MPRRRIVIVAAAITALTVAAGVGAYAWWPESKRYGYPPPHKTAVLDEQARQVLAEWDRSHPGQPVRRYVPVGSDVPNNRRGWTFVLPPDAEFEQAGGRRLTATIPLSETAPAPSTVVWQDGAAGVPLVSAAEAFTAAQQEPCQREPCDGPPMRVTGAEMGAVPARTANGWASVPAWVFTVEGAAFRIARIAVDAEPRPYRESFSGAEHAWVVQGMLPATVDDALTVDYAGAPPGVGPCSGEYTAHVVEGVSAVVVVVEPMVPPEWVREEARNVSCAPLSPFGPYRQTTVYLSRPLGERVLLDLDGDPLMVTRQRP</sequence>
<accession>A0ABQ5R5W2</accession>
<evidence type="ECO:0000313" key="2">
    <source>
        <dbReference type="Proteomes" id="UP001144280"/>
    </source>
</evidence>